<sequence>MAQEMAQEFARGVVQQISATVLWNMSKGGSLPAPPNVRRQKGVSVEIVISGGKVAPSADEITTPQAAKARRIANFLPRPELLRDAVIVHNQDENTTSIRFDTTAGPIRVLLPVAEEFEFHVIHDSDTGPRILGTFRGAALSVRAVAYRISEFLRTRGLK</sequence>
<accession>A0A919E5P2</accession>
<dbReference type="Proteomes" id="UP000641386">
    <property type="component" value="Unassembled WGS sequence"/>
</dbReference>
<reference evidence="1" key="1">
    <citation type="journal article" date="2014" name="Int. J. Syst. Evol. Microbiol.">
        <title>Complete genome sequence of Corynebacterium casei LMG S-19264T (=DSM 44701T), isolated from a smear-ripened cheese.</title>
        <authorList>
            <consortium name="US DOE Joint Genome Institute (JGI-PGF)"/>
            <person name="Walter F."/>
            <person name="Albersmeier A."/>
            <person name="Kalinowski J."/>
            <person name="Ruckert C."/>
        </authorList>
    </citation>
    <scope>NUCLEOTIDE SEQUENCE</scope>
    <source>
        <strain evidence="1">JCM 3302</strain>
    </source>
</reference>
<organism evidence="1 2">
    <name type="scientific">Streptomyces spiralis</name>
    <dbReference type="NCBI Taxonomy" id="66376"/>
    <lineage>
        <taxon>Bacteria</taxon>
        <taxon>Bacillati</taxon>
        <taxon>Actinomycetota</taxon>
        <taxon>Actinomycetes</taxon>
        <taxon>Kitasatosporales</taxon>
        <taxon>Streptomycetaceae</taxon>
        <taxon>Streptomyces</taxon>
    </lineage>
</organism>
<evidence type="ECO:0000313" key="2">
    <source>
        <dbReference type="Proteomes" id="UP000641386"/>
    </source>
</evidence>
<gene>
    <name evidence="1" type="ORF">GCM10014715_82890</name>
</gene>
<dbReference type="EMBL" id="BNBC01000070">
    <property type="protein sequence ID" value="GHF14997.1"/>
    <property type="molecule type" value="Genomic_DNA"/>
</dbReference>
<dbReference type="AlphaFoldDB" id="A0A919E5P2"/>
<comment type="caution">
    <text evidence="1">The sequence shown here is derived from an EMBL/GenBank/DDBJ whole genome shotgun (WGS) entry which is preliminary data.</text>
</comment>
<protein>
    <submittedName>
        <fullName evidence="1">Uncharacterized protein</fullName>
    </submittedName>
</protein>
<proteinExistence type="predicted"/>
<evidence type="ECO:0000313" key="1">
    <source>
        <dbReference type="EMBL" id="GHF14997.1"/>
    </source>
</evidence>
<reference evidence="1" key="2">
    <citation type="submission" date="2020-09" db="EMBL/GenBank/DDBJ databases">
        <authorList>
            <person name="Sun Q."/>
            <person name="Ohkuma M."/>
        </authorList>
    </citation>
    <scope>NUCLEOTIDE SEQUENCE</scope>
    <source>
        <strain evidence="1">JCM 3302</strain>
    </source>
</reference>
<keyword evidence="2" id="KW-1185">Reference proteome</keyword>
<name>A0A919E5P2_9ACTN</name>